<evidence type="ECO:0000313" key="6">
    <source>
        <dbReference type="EMBL" id="EKC20421.1"/>
    </source>
</evidence>
<dbReference type="Gene3D" id="1.10.287.70">
    <property type="match status" value="1"/>
</dbReference>
<dbReference type="GO" id="GO:0016180">
    <property type="term" value="P:snRNA processing"/>
    <property type="evidence" value="ECO:0007669"/>
    <property type="project" value="TreeGrafter"/>
</dbReference>
<dbReference type="Gene3D" id="1.25.10.10">
    <property type="entry name" value="Leucine-rich Repeat Variant"/>
    <property type="match status" value="1"/>
</dbReference>
<dbReference type="GO" id="GO:0015276">
    <property type="term" value="F:ligand-gated monoatomic ion channel activity"/>
    <property type="evidence" value="ECO:0007669"/>
    <property type="project" value="InterPro"/>
</dbReference>
<dbReference type="Pfam" id="PF25458">
    <property type="entry name" value="INTS4_C"/>
    <property type="match status" value="1"/>
</dbReference>
<gene>
    <name evidence="6" type="ORF">CGI_10005940</name>
</gene>
<dbReference type="InterPro" id="IPR001320">
    <property type="entry name" value="Iontro_rcpt_C"/>
</dbReference>
<dbReference type="Pfam" id="PF24493">
    <property type="entry name" value="INTS4_8HBD"/>
    <property type="match status" value="1"/>
</dbReference>
<organism evidence="6">
    <name type="scientific">Magallana gigas</name>
    <name type="common">Pacific oyster</name>
    <name type="synonym">Crassostrea gigas</name>
    <dbReference type="NCBI Taxonomy" id="29159"/>
    <lineage>
        <taxon>Eukaryota</taxon>
        <taxon>Metazoa</taxon>
        <taxon>Spiralia</taxon>
        <taxon>Lophotrochozoa</taxon>
        <taxon>Mollusca</taxon>
        <taxon>Bivalvia</taxon>
        <taxon>Autobranchia</taxon>
        <taxon>Pteriomorphia</taxon>
        <taxon>Ostreida</taxon>
        <taxon>Ostreoidea</taxon>
        <taxon>Ostreidae</taxon>
        <taxon>Magallana</taxon>
    </lineage>
</organism>
<feature type="domain" description="INTS4 8 helical bundle" evidence="4">
    <location>
        <begin position="660"/>
        <end position="798"/>
    </location>
</feature>
<evidence type="ECO:0000256" key="1">
    <source>
        <dbReference type="ARBA" id="ARBA00004123"/>
    </source>
</evidence>
<proteinExistence type="predicted"/>
<feature type="domain" description="Ionotropic glutamate receptor C-terminal" evidence="3">
    <location>
        <begin position="97"/>
        <end position="361"/>
    </location>
</feature>
<dbReference type="FunCoup" id="K1QFV4">
    <property type="interactions" value="1844"/>
</dbReference>
<dbReference type="EMBL" id="JH818384">
    <property type="protein sequence ID" value="EKC20421.1"/>
    <property type="molecule type" value="Genomic_DNA"/>
</dbReference>
<evidence type="ECO:0000259" key="3">
    <source>
        <dbReference type="Pfam" id="PF00060"/>
    </source>
</evidence>
<dbReference type="InParanoid" id="K1QFV4"/>
<evidence type="ECO:0000259" key="4">
    <source>
        <dbReference type="Pfam" id="PF24493"/>
    </source>
</evidence>
<dbReference type="HOGENOM" id="CLU_315525_0_0_1"/>
<dbReference type="SUPFAM" id="SSF48371">
    <property type="entry name" value="ARM repeat"/>
    <property type="match status" value="1"/>
</dbReference>
<reference evidence="6" key="1">
    <citation type="journal article" date="2012" name="Nature">
        <title>The oyster genome reveals stress adaptation and complexity of shell formation.</title>
        <authorList>
            <person name="Zhang G."/>
            <person name="Fang X."/>
            <person name="Guo X."/>
            <person name="Li L."/>
            <person name="Luo R."/>
            <person name="Xu F."/>
            <person name="Yang P."/>
            <person name="Zhang L."/>
            <person name="Wang X."/>
            <person name="Qi H."/>
            <person name="Xiong Z."/>
            <person name="Que H."/>
            <person name="Xie Y."/>
            <person name="Holland P.W."/>
            <person name="Paps J."/>
            <person name="Zhu Y."/>
            <person name="Wu F."/>
            <person name="Chen Y."/>
            <person name="Wang J."/>
            <person name="Peng C."/>
            <person name="Meng J."/>
            <person name="Yang L."/>
            <person name="Liu J."/>
            <person name="Wen B."/>
            <person name="Zhang N."/>
            <person name="Huang Z."/>
            <person name="Zhu Q."/>
            <person name="Feng Y."/>
            <person name="Mount A."/>
            <person name="Hedgecock D."/>
            <person name="Xu Z."/>
            <person name="Liu Y."/>
            <person name="Domazet-Loso T."/>
            <person name="Du Y."/>
            <person name="Sun X."/>
            <person name="Zhang S."/>
            <person name="Liu B."/>
            <person name="Cheng P."/>
            <person name="Jiang X."/>
            <person name="Li J."/>
            <person name="Fan D."/>
            <person name="Wang W."/>
            <person name="Fu W."/>
            <person name="Wang T."/>
            <person name="Wang B."/>
            <person name="Zhang J."/>
            <person name="Peng Z."/>
            <person name="Li Y."/>
            <person name="Li N."/>
            <person name="Wang J."/>
            <person name="Chen M."/>
            <person name="He Y."/>
            <person name="Tan F."/>
            <person name="Song X."/>
            <person name="Zheng Q."/>
            <person name="Huang R."/>
            <person name="Yang H."/>
            <person name="Du X."/>
            <person name="Chen L."/>
            <person name="Yang M."/>
            <person name="Gaffney P.M."/>
            <person name="Wang S."/>
            <person name="Luo L."/>
            <person name="She Z."/>
            <person name="Ming Y."/>
            <person name="Huang W."/>
            <person name="Zhang S."/>
            <person name="Huang B."/>
            <person name="Zhang Y."/>
            <person name="Qu T."/>
            <person name="Ni P."/>
            <person name="Miao G."/>
            <person name="Wang J."/>
            <person name="Wang Q."/>
            <person name="Steinberg C.E."/>
            <person name="Wang H."/>
            <person name="Li N."/>
            <person name="Qian L."/>
            <person name="Zhang G."/>
            <person name="Li Y."/>
            <person name="Yang H."/>
            <person name="Liu X."/>
            <person name="Wang J."/>
            <person name="Yin Y."/>
            <person name="Wang J."/>
        </authorList>
    </citation>
    <scope>NUCLEOTIDE SEQUENCE [LARGE SCALE GENOMIC DNA]</scope>
    <source>
        <strain evidence="6">05x7-T-G4-1.051#20</strain>
    </source>
</reference>
<keyword evidence="2" id="KW-0539">Nucleus</keyword>
<dbReference type="PANTHER" id="PTHR20938">
    <property type="entry name" value="INTEGRATOR COMPLEX SUBUNIT 4"/>
    <property type="match status" value="1"/>
</dbReference>
<dbReference type="InterPro" id="IPR011989">
    <property type="entry name" value="ARM-like"/>
</dbReference>
<dbReference type="GO" id="GO:0032039">
    <property type="term" value="C:integrator complex"/>
    <property type="evidence" value="ECO:0007669"/>
    <property type="project" value="TreeGrafter"/>
</dbReference>
<dbReference type="GO" id="GO:0016020">
    <property type="term" value="C:membrane"/>
    <property type="evidence" value="ECO:0007669"/>
    <property type="project" value="InterPro"/>
</dbReference>
<dbReference type="Gene3D" id="3.40.190.10">
    <property type="entry name" value="Periplasmic binding protein-like II"/>
    <property type="match status" value="1"/>
</dbReference>
<comment type="subcellular location">
    <subcellularLocation>
        <location evidence="1">Nucleus</location>
    </subcellularLocation>
</comment>
<dbReference type="PANTHER" id="PTHR20938:SF0">
    <property type="entry name" value="INTEGRATOR COMPLEX SUBUNIT 4"/>
    <property type="match status" value="1"/>
</dbReference>
<feature type="domain" description="Integrator complex subunit 4/Protein SIEL C-terminal Ig-like" evidence="5">
    <location>
        <begin position="808"/>
        <end position="923"/>
    </location>
</feature>
<dbReference type="Pfam" id="PF00060">
    <property type="entry name" value="Lig_chan"/>
    <property type="match status" value="1"/>
</dbReference>
<name>K1QFV4_MAGGI</name>
<sequence>MWRENNTREFEKVEIDWNDKMDLFPNSHFGFNGRQLLTTAVQEVDIAMVPLTVQEDRKKVVDFTIPFFYSNFGFIMRMPDPKTVKWRIYLDMFSSDVLLSIVTVLVLASLLLYTMEHLSWIWNGRKPSEKKELADIVEYIYGALVLQAGHRLPSSSSGRVFTCIFWISCVSLAAVYCGSLVASMALARREKIHFETLEDLVSQTEYKWGYVSGTYLDSVLQKSNIEVYQKVYQGARQFATEDQEVLSISGDVHFRKLMTEKYVFISPVPHLQTVSFSDCRSLLSTERFVEDNSAFGVPEDSPLKEIFSLKLAQLQDSGILGSIHQKYKLQNNCSEVSQLLNQHTIKPDDVQTAFFILLAGIFIASDVKWFSAILNFLVLSKSCAELEGGSGESRHTHPSCKHLKDPDHRVRCVCLELIGAIGSPEQEVVDDSHEPFIPIQSLLAGFCGDQDSRVRASSFNAMVGHKELPGLVPVSDSEDELRLVDDGFAKICNMVNDISVQVRMEAAVLLGSLHQVSPKFLEQTLDKKLMSNMRRKKSAHERAREHFASGEWATGQKWADDAPKEELDPDNVNLMNIGACGAFVHGTEDEFLEVRNAALDSLCELASQSASFANLSQDSIIDMFNDEIESVRLNAINSLRKLNRFITLREDQLEIILGVLQLMNQQGVQCSSSIADNQVLSLIDQILGLTRKLEHQYLGVSSVDHALIQQTRLKAGTLQILTKMKSDPTRCSQAKETYLQQLQALKKFLETNELAADPCFVYLFSVLNDLENGKISDILKHLQHAVKSIAPCGISLQNSCIRRVTAIMHEPTGSSDNPIRFTTGLTVTVPVHATFENVQNVDCIRLKVHYPDQKSYLITPKKCHFIKLNPLQYKLISEVIISHSLWSDQSHVEISIVMETRDGETVSCQELCRPVKVPVAPKAAKR</sequence>
<dbReference type="InterPro" id="IPR057412">
    <property type="entry name" value="INTS4_C"/>
</dbReference>
<dbReference type="SUPFAM" id="SSF53850">
    <property type="entry name" value="Periplasmic binding protein-like II"/>
    <property type="match status" value="1"/>
</dbReference>
<dbReference type="AlphaFoldDB" id="K1QFV4"/>
<protein>
    <submittedName>
        <fullName evidence="6">Integrator complex subunit 4</fullName>
    </submittedName>
</protein>
<evidence type="ECO:0000259" key="5">
    <source>
        <dbReference type="Pfam" id="PF25458"/>
    </source>
</evidence>
<evidence type="ECO:0000256" key="2">
    <source>
        <dbReference type="ARBA" id="ARBA00023242"/>
    </source>
</evidence>
<dbReference type="InterPro" id="IPR016024">
    <property type="entry name" value="ARM-type_fold"/>
</dbReference>
<dbReference type="InterPro" id="IPR056235">
    <property type="entry name" value="INTS4_8HBD"/>
</dbReference>
<accession>K1QFV4</accession>